<dbReference type="SUPFAM" id="SSF52283">
    <property type="entry name" value="Formate/glycerate dehydrogenase catalytic domain-like"/>
    <property type="match status" value="1"/>
</dbReference>
<dbReference type="InterPro" id="IPR006140">
    <property type="entry name" value="D-isomer_DH_NAD-bd"/>
</dbReference>
<evidence type="ECO:0000259" key="6">
    <source>
        <dbReference type="Pfam" id="PF02826"/>
    </source>
</evidence>
<accession>A0A5N1J4L2</accession>
<dbReference type="EMBL" id="VTWT01000001">
    <property type="protein sequence ID" value="KAA9345624.1"/>
    <property type="molecule type" value="Genomic_DNA"/>
</dbReference>
<proteinExistence type="inferred from homology"/>
<sequence>MKPFCLIIDQMHPGILPMLEKIGVEVSYRPDIKPDEVKAALAGVTILMVRSKLQITEDLLSKADSLKVIARAGAGIDNIDEAVLAARNIELINAPEGNRTAVGEFTLGLLLALFRNIVKADREVRNLKWLREPNRGEEIAGKTIGIIGYGNMGKSFARCLAGFDCRVLAYDTNPDCEYDAFGQKATLNEVFEAAEVLSLHIPYIPANYHFVNEQFLQHFQKPIWLLNTARGEVMDYRALVKGLKSGKIKGAALDVLENEKLAALTPEQQENFAWLSGAENVILTPHIAGWTHQSYRKINEVLVQKLQTVLTQISALR</sequence>
<dbReference type="InterPro" id="IPR036291">
    <property type="entry name" value="NAD(P)-bd_dom_sf"/>
</dbReference>
<comment type="similarity">
    <text evidence="1 4">Belongs to the D-isomer specific 2-hydroxyacid dehydrogenase family.</text>
</comment>
<dbReference type="AlphaFoldDB" id="A0A5N1J4L2"/>
<keyword evidence="8" id="KW-1185">Reference proteome</keyword>
<comment type="caution">
    <text evidence="7">The sequence shown here is derived from an EMBL/GenBank/DDBJ whole genome shotgun (WGS) entry which is preliminary data.</text>
</comment>
<dbReference type="Proteomes" id="UP000326570">
    <property type="component" value="Unassembled WGS sequence"/>
</dbReference>
<name>A0A5N1J4L2_9BACT</name>
<evidence type="ECO:0000256" key="1">
    <source>
        <dbReference type="ARBA" id="ARBA00005854"/>
    </source>
</evidence>
<reference evidence="7 8" key="1">
    <citation type="submission" date="2019-09" db="EMBL/GenBank/DDBJ databases">
        <title>Genome sequence of Adhaeribacter sp. M2.</title>
        <authorList>
            <person name="Srinivasan S."/>
        </authorList>
    </citation>
    <scope>NUCLEOTIDE SEQUENCE [LARGE SCALE GENOMIC DNA]</scope>
    <source>
        <strain evidence="7 8">M2</strain>
    </source>
</reference>
<keyword evidence="3" id="KW-0520">NAD</keyword>
<dbReference type="Pfam" id="PF00389">
    <property type="entry name" value="2-Hacid_dh"/>
    <property type="match status" value="1"/>
</dbReference>
<feature type="domain" description="D-isomer specific 2-hydroxyacid dehydrogenase catalytic" evidence="5">
    <location>
        <begin position="6"/>
        <end position="311"/>
    </location>
</feature>
<organism evidence="7 8">
    <name type="scientific">Adhaeribacter soli</name>
    <dbReference type="NCBI Taxonomy" id="2607655"/>
    <lineage>
        <taxon>Bacteria</taxon>
        <taxon>Pseudomonadati</taxon>
        <taxon>Bacteroidota</taxon>
        <taxon>Cytophagia</taxon>
        <taxon>Cytophagales</taxon>
        <taxon>Hymenobacteraceae</taxon>
        <taxon>Adhaeribacter</taxon>
    </lineage>
</organism>
<evidence type="ECO:0000313" key="7">
    <source>
        <dbReference type="EMBL" id="KAA9345624.1"/>
    </source>
</evidence>
<dbReference type="PANTHER" id="PTHR42789">
    <property type="entry name" value="D-ISOMER SPECIFIC 2-HYDROXYACID DEHYDROGENASE FAMILY PROTEIN (AFU_ORTHOLOGUE AFUA_6G10090)"/>
    <property type="match status" value="1"/>
</dbReference>
<evidence type="ECO:0000256" key="4">
    <source>
        <dbReference type="RuleBase" id="RU003719"/>
    </source>
</evidence>
<dbReference type="GO" id="GO:0051287">
    <property type="term" value="F:NAD binding"/>
    <property type="evidence" value="ECO:0007669"/>
    <property type="project" value="InterPro"/>
</dbReference>
<evidence type="ECO:0000313" key="8">
    <source>
        <dbReference type="Proteomes" id="UP000326570"/>
    </source>
</evidence>
<keyword evidence="2 4" id="KW-0560">Oxidoreductase</keyword>
<evidence type="ECO:0000259" key="5">
    <source>
        <dbReference type="Pfam" id="PF00389"/>
    </source>
</evidence>
<dbReference type="InterPro" id="IPR050857">
    <property type="entry name" value="D-2-hydroxyacid_DH"/>
</dbReference>
<dbReference type="Gene3D" id="3.40.50.720">
    <property type="entry name" value="NAD(P)-binding Rossmann-like Domain"/>
    <property type="match status" value="2"/>
</dbReference>
<dbReference type="PANTHER" id="PTHR42789:SF1">
    <property type="entry name" value="D-ISOMER SPECIFIC 2-HYDROXYACID DEHYDROGENASE FAMILY PROTEIN (AFU_ORTHOLOGUE AFUA_6G10090)"/>
    <property type="match status" value="1"/>
</dbReference>
<evidence type="ECO:0000256" key="2">
    <source>
        <dbReference type="ARBA" id="ARBA00023002"/>
    </source>
</evidence>
<dbReference type="GO" id="GO:0016616">
    <property type="term" value="F:oxidoreductase activity, acting on the CH-OH group of donors, NAD or NADP as acceptor"/>
    <property type="evidence" value="ECO:0007669"/>
    <property type="project" value="InterPro"/>
</dbReference>
<dbReference type="RefSeq" id="WP_150901767.1">
    <property type="nucleotide sequence ID" value="NZ_VTWT01000001.1"/>
</dbReference>
<dbReference type="Pfam" id="PF02826">
    <property type="entry name" value="2-Hacid_dh_C"/>
    <property type="match status" value="1"/>
</dbReference>
<feature type="domain" description="D-isomer specific 2-hydroxyacid dehydrogenase NAD-binding" evidence="6">
    <location>
        <begin position="107"/>
        <end position="288"/>
    </location>
</feature>
<protein>
    <submittedName>
        <fullName evidence="7">Phosphoglycerate dehydrogenase</fullName>
    </submittedName>
</protein>
<dbReference type="SUPFAM" id="SSF51735">
    <property type="entry name" value="NAD(P)-binding Rossmann-fold domains"/>
    <property type="match status" value="1"/>
</dbReference>
<gene>
    <name evidence="7" type="ORF">F0P94_00615</name>
</gene>
<evidence type="ECO:0000256" key="3">
    <source>
        <dbReference type="ARBA" id="ARBA00023027"/>
    </source>
</evidence>
<dbReference type="InterPro" id="IPR006139">
    <property type="entry name" value="D-isomer_2_OHA_DH_cat_dom"/>
</dbReference>